<comment type="caution">
    <text evidence="2">The sequence shown here is derived from an EMBL/GenBank/DDBJ whole genome shotgun (WGS) entry which is preliminary data.</text>
</comment>
<accession>A0A8S3UJD2</accession>
<dbReference type="Gene3D" id="2.120.10.30">
    <property type="entry name" value="TolB, C-terminal domain"/>
    <property type="match status" value="1"/>
</dbReference>
<dbReference type="InterPro" id="IPR047153">
    <property type="entry name" value="TRIM45/56/19-like"/>
</dbReference>
<reference evidence="2" key="1">
    <citation type="submission" date="2021-03" db="EMBL/GenBank/DDBJ databases">
        <authorList>
            <person name="Bekaert M."/>
        </authorList>
    </citation>
    <scope>NUCLEOTIDE SEQUENCE</scope>
</reference>
<dbReference type="PANTHER" id="PTHR25462">
    <property type="entry name" value="BONUS, ISOFORM C-RELATED"/>
    <property type="match status" value="1"/>
</dbReference>
<dbReference type="AlphaFoldDB" id="A0A8S3UJD2"/>
<dbReference type="OrthoDB" id="6061510at2759"/>
<dbReference type="SUPFAM" id="SSF57845">
    <property type="entry name" value="B-box zinc-binding domain"/>
    <property type="match status" value="1"/>
</dbReference>
<proteinExistence type="predicted"/>
<dbReference type="Gene3D" id="3.30.160.60">
    <property type="entry name" value="Classic Zinc Finger"/>
    <property type="match status" value="1"/>
</dbReference>
<dbReference type="Proteomes" id="UP000683360">
    <property type="component" value="Unassembled WGS sequence"/>
</dbReference>
<evidence type="ECO:0000313" key="2">
    <source>
        <dbReference type="EMBL" id="CAG2246230.1"/>
    </source>
</evidence>
<dbReference type="GO" id="GO:0061630">
    <property type="term" value="F:ubiquitin protein ligase activity"/>
    <property type="evidence" value="ECO:0007669"/>
    <property type="project" value="TreeGrafter"/>
</dbReference>
<protein>
    <recommendedName>
        <fullName evidence="4">B box-type domain-containing protein</fullName>
    </recommendedName>
</protein>
<keyword evidence="3" id="KW-1185">Reference proteome</keyword>
<gene>
    <name evidence="2" type="ORF">MEDL_58215</name>
</gene>
<dbReference type="PANTHER" id="PTHR25462:SF296">
    <property type="entry name" value="MEIOTIC P26, ISOFORM F"/>
    <property type="match status" value="1"/>
</dbReference>
<organism evidence="2 3">
    <name type="scientific">Mytilus edulis</name>
    <name type="common">Blue mussel</name>
    <dbReference type="NCBI Taxonomy" id="6550"/>
    <lineage>
        <taxon>Eukaryota</taxon>
        <taxon>Metazoa</taxon>
        <taxon>Spiralia</taxon>
        <taxon>Lophotrochozoa</taxon>
        <taxon>Mollusca</taxon>
        <taxon>Bivalvia</taxon>
        <taxon>Autobranchia</taxon>
        <taxon>Pteriomorphia</taxon>
        <taxon>Mytilida</taxon>
        <taxon>Mytiloidea</taxon>
        <taxon>Mytilidae</taxon>
        <taxon>Mytilinae</taxon>
        <taxon>Mytilus</taxon>
    </lineage>
</organism>
<keyword evidence="1" id="KW-0175">Coiled coil</keyword>
<dbReference type="EMBL" id="CAJPWZ010002847">
    <property type="protein sequence ID" value="CAG2246230.1"/>
    <property type="molecule type" value="Genomic_DNA"/>
</dbReference>
<name>A0A8S3UJD2_MYTED</name>
<dbReference type="InterPro" id="IPR011042">
    <property type="entry name" value="6-blade_b-propeller_TolB-like"/>
</dbReference>
<evidence type="ECO:0000313" key="3">
    <source>
        <dbReference type="Proteomes" id="UP000683360"/>
    </source>
</evidence>
<sequence length="594" mass="67185">MREKNLDRGSYWTGFSTVCRIVLSEVIREMDFSKLADCGPCLRDNKKKLSSDWCIECAEPLCLACKKVHNLLKMTSEHHLVENQKSSSDSISYDDISDLRNCHIHQHSLIDRFCNNHSTMCCQCCIEETHFDCKSVESIETVAKNIKASSKVENTTLHLNSLIQLLTEIRNDKRSNIENFQHSEMEVKKKIEAAKINMIIRIKEMADSLTSELQNVKKTKILELEKQVKETEQQINKLEEKKKIIDLFNQKGSETHTFLLLQRLKSELAKEESMIRENIEECNNMYLSFDDGDDIMSLPKVLGNIDIISEPSAVKYKPSPTIKQRQDKTESALSVSHISSFKFSSEFDIDFDKGFVSGICINDDDVILLCLRGTDKLLMYNLEGKPNGEIVVSGNPFDVFCVPETDKAIVALPDSSTLQMVDVDMKDAENIIDMPESCWSVTAVDNKLFIAGGFKSLYVMDIGGEKLEEITKPECGRTYSLTFAADKFFYCSDVDFKNEKVYCITEEGNFVFCYSNANLRTPTELAVDLTGNVYITDLDSNNVHRCSPSGDFLDVPIKGSDVTEPRSICFNRDSTHLALSNNSGKSICVYKSDV</sequence>
<dbReference type="SUPFAM" id="SSF101898">
    <property type="entry name" value="NHL repeat"/>
    <property type="match status" value="1"/>
</dbReference>
<feature type="coiled-coil region" evidence="1">
    <location>
        <begin position="199"/>
        <end position="281"/>
    </location>
</feature>
<evidence type="ECO:0008006" key="4">
    <source>
        <dbReference type="Google" id="ProtNLM"/>
    </source>
</evidence>
<evidence type="ECO:0000256" key="1">
    <source>
        <dbReference type="SAM" id="Coils"/>
    </source>
</evidence>